<keyword evidence="10" id="KW-1185">Reference proteome</keyword>
<keyword evidence="3 7" id="KW-0812">Transmembrane</keyword>
<evidence type="ECO:0000256" key="6">
    <source>
        <dbReference type="ARBA" id="ARBA00023136"/>
    </source>
</evidence>
<dbReference type="PANTHER" id="PTHR43731">
    <property type="entry name" value="RHOMBOID PROTEASE"/>
    <property type="match status" value="1"/>
</dbReference>
<keyword evidence="6 7" id="KW-0472">Membrane</keyword>
<feature type="transmembrane region" description="Helical" evidence="7">
    <location>
        <begin position="242"/>
        <end position="262"/>
    </location>
</feature>
<feature type="transmembrane region" description="Helical" evidence="7">
    <location>
        <begin position="158"/>
        <end position="177"/>
    </location>
</feature>
<dbReference type="SUPFAM" id="SSF144091">
    <property type="entry name" value="Rhomboid-like"/>
    <property type="match status" value="1"/>
</dbReference>
<dbReference type="InterPro" id="IPR022764">
    <property type="entry name" value="Peptidase_S54_rhomboid_dom"/>
</dbReference>
<dbReference type="GO" id="GO:0006508">
    <property type="term" value="P:proteolysis"/>
    <property type="evidence" value="ECO:0007669"/>
    <property type="project" value="UniProtKB-KW"/>
</dbReference>
<proteinExistence type="inferred from homology"/>
<dbReference type="Pfam" id="PF01694">
    <property type="entry name" value="Rhomboid"/>
    <property type="match status" value="1"/>
</dbReference>
<keyword evidence="4 9" id="KW-0378">Hydrolase</keyword>
<dbReference type="InterPro" id="IPR050925">
    <property type="entry name" value="Rhomboid_protease_S54"/>
</dbReference>
<dbReference type="Gene3D" id="1.20.1540.10">
    <property type="entry name" value="Rhomboid-like"/>
    <property type="match status" value="1"/>
</dbReference>
<feature type="transmembrane region" description="Helical" evidence="7">
    <location>
        <begin position="268"/>
        <end position="286"/>
    </location>
</feature>
<evidence type="ECO:0000256" key="4">
    <source>
        <dbReference type="ARBA" id="ARBA00022801"/>
    </source>
</evidence>
<dbReference type="PANTHER" id="PTHR43731:SF14">
    <property type="entry name" value="PRESENILIN-ASSOCIATED RHOMBOID-LIKE PROTEIN, MITOCHONDRIAL"/>
    <property type="match status" value="1"/>
</dbReference>
<evidence type="ECO:0000256" key="3">
    <source>
        <dbReference type="ARBA" id="ARBA00022692"/>
    </source>
</evidence>
<keyword evidence="5 7" id="KW-1133">Transmembrane helix</keyword>
<feature type="transmembrane region" description="Helical" evidence="7">
    <location>
        <begin position="205"/>
        <end position="230"/>
    </location>
</feature>
<reference evidence="9 10" key="1">
    <citation type="submission" date="2024-08" db="EMBL/GenBank/DDBJ databases">
        <title>Clostridium lapicellarii sp. nov., and Clostridium renhuaiense sp. nov., two species isolated from the mud in a fermentation cellar used for producing sauce-flavour Chinese liquors.</title>
        <authorList>
            <person name="Yang F."/>
            <person name="Wang H."/>
            <person name="Chen L.Q."/>
            <person name="Zhou N."/>
            <person name="Lu J.J."/>
            <person name="Pu X.X."/>
            <person name="Wan B."/>
            <person name="Wang L."/>
            <person name="Liu S.J."/>
        </authorList>
    </citation>
    <scope>NUCLEOTIDE SEQUENCE [LARGE SCALE GENOMIC DNA]</scope>
    <source>
        <strain evidence="9 10">MT-5</strain>
    </source>
</reference>
<feature type="domain" description="Peptidase S54 rhomboid" evidence="8">
    <location>
        <begin position="203"/>
        <end position="336"/>
    </location>
</feature>
<evidence type="ECO:0000259" key="8">
    <source>
        <dbReference type="Pfam" id="PF01694"/>
    </source>
</evidence>
<dbReference type="GO" id="GO:0008233">
    <property type="term" value="F:peptidase activity"/>
    <property type="evidence" value="ECO:0007669"/>
    <property type="project" value="UniProtKB-KW"/>
</dbReference>
<evidence type="ECO:0000256" key="1">
    <source>
        <dbReference type="ARBA" id="ARBA00004141"/>
    </source>
</evidence>
<gene>
    <name evidence="9" type="ORF">AB8U03_16895</name>
</gene>
<comment type="similarity">
    <text evidence="2">Belongs to the peptidase S54 family.</text>
</comment>
<name>A0ABV4BTL3_9CLOT</name>
<dbReference type="RefSeq" id="WP_369705735.1">
    <property type="nucleotide sequence ID" value="NZ_JBGEWD010000026.1"/>
</dbReference>
<dbReference type="Proteomes" id="UP001564657">
    <property type="component" value="Unassembled WGS sequence"/>
</dbReference>
<evidence type="ECO:0000256" key="7">
    <source>
        <dbReference type="SAM" id="Phobius"/>
    </source>
</evidence>
<keyword evidence="9" id="KW-0645">Protease</keyword>
<dbReference type="EC" id="3.4.21.-" evidence="9"/>
<evidence type="ECO:0000256" key="5">
    <source>
        <dbReference type="ARBA" id="ARBA00022989"/>
    </source>
</evidence>
<dbReference type="EMBL" id="JBGEWD010000026">
    <property type="protein sequence ID" value="MEY8001840.1"/>
    <property type="molecule type" value="Genomic_DNA"/>
</dbReference>
<accession>A0ABV4BTL3</accession>
<comment type="subcellular location">
    <subcellularLocation>
        <location evidence="1">Membrane</location>
        <topology evidence="1">Multi-pass membrane protein</topology>
    </subcellularLocation>
</comment>
<organism evidence="9 10">
    <name type="scientific">Clostridium moutaii</name>
    <dbReference type="NCBI Taxonomy" id="3240932"/>
    <lineage>
        <taxon>Bacteria</taxon>
        <taxon>Bacillati</taxon>
        <taxon>Bacillota</taxon>
        <taxon>Clostridia</taxon>
        <taxon>Eubacteriales</taxon>
        <taxon>Clostridiaceae</taxon>
        <taxon>Clostridium</taxon>
    </lineage>
</organism>
<evidence type="ECO:0000313" key="9">
    <source>
        <dbReference type="EMBL" id="MEY8001840.1"/>
    </source>
</evidence>
<evidence type="ECO:0000256" key="2">
    <source>
        <dbReference type="ARBA" id="ARBA00009045"/>
    </source>
</evidence>
<protein>
    <submittedName>
        <fullName evidence="9">Rhomboid family intramembrane serine protease</fullName>
        <ecNumber evidence="9">3.4.21.-</ecNumber>
    </submittedName>
</protein>
<dbReference type="InterPro" id="IPR035952">
    <property type="entry name" value="Rhomboid-like_sf"/>
</dbReference>
<sequence>MNLYINNLIDKLYKIYNFNIIEMKQQAGVCGKWAVYNKDGNTLNIMFFSVVESYRNIRVEDIIYNLRKSFQNVDIKLIQIVLDGNACISGDNNNPQLNYEIYPQCELILINPVLNQIMCCTNGAKNLANQISGVMSYMKEDKSNNKGADSKIEISKFIVTYVIIALNVMMYIITSYLSRNIFDSNLNVLVFMGAKVNSLISGGQYYRLFSCMFLHAGIIHLGVNMYSLYIMGTFIEKVYGKFKYIIIYFISGIISSMTSYIFSPSISVGASGAIFGLLGAALVFALKMKQQIGKGFIMNIMSVIIMNLIIGFSIANVDNFGHLGGLLGGIFITYLLDGIK</sequence>
<evidence type="ECO:0000313" key="10">
    <source>
        <dbReference type="Proteomes" id="UP001564657"/>
    </source>
</evidence>
<feature type="transmembrane region" description="Helical" evidence="7">
    <location>
        <begin position="295"/>
        <end position="314"/>
    </location>
</feature>
<comment type="caution">
    <text evidence="9">The sequence shown here is derived from an EMBL/GenBank/DDBJ whole genome shotgun (WGS) entry which is preliminary data.</text>
</comment>